<dbReference type="AlphaFoldDB" id="A0A420N586"/>
<dbReference type="Proteomes" id="UP000285084">
    <property type="component" value="Unassembled WGS sequence"/>
</dbReference>
<proteinExistence type="predicted"/>
<dbReference type="EMBL" id="MRCX01000061">
    <property type="protein sequence ID" value="RKK75477.1"/>
    <property type="molecule type" value="Genomic_DNA"/>
</dbReference>
<accession>A0A420N586</accession>
<reference evidence="1 2" key="1">
    <citation type="journal article" date="2018" name="Sci. Rep.">
        <title>Characterisation of pathogen-specific regions and novel effector candidates in Fusarium oxysporum f. sp. cepae.</title>
        <authorList>
            <person name="Armitage A.D."/>
            <person name="Taylor A."/>
            <person name="Sobczyk M.K."/>
            <person name="Baxter L."/>
            <person name="Greenfield B.P."/>
            <person name="Bates H.J."/>
            <person name="Wilson F."/>
            <person name="Jackson A.C."/>
            <person name="Ott S."/>
            <person name="Harrison R.J."/>
            <person name="Clarkson J.P."/>
        </authorList>
    </citation>
    <scope>NUCLEOTIDE SEQUENCE [LARGE SCALE GENOMIC DNA]</scope>
    <source>
        <strain evidence="1 2">Fo_A13</strain>
    </source>
</reference>
<evidence type="ECO:0000313" key="1">
    <source>
        <dbReference type="EMBL" id="RKK75477.1"/>
    </source>
</evidence>
<gene>
    <name evidence="1" type="ORF">BFJ69_g7734</name>
</gene>
<organism evidence="1 2">
    <name type="scientific">Fusarium oxysporum</name>
    <name type="common">Fusarium vascular wilt</name>
    <dbReference type="NCBI Taxonomy" id="5507"/>
    <lineage>
        <taxon>Eukaryota</taxon>
        <taxon>Fungi</taxon>
        <taxon>Dikarya</taxon>
        <taxon>Ascomycota</taxon>
        <taxon>Pezizomycotina</taxon>
        <taxon>Sordariomycetes</taxon>
        <taxon>Hypocreomycetidae</taxon>
        <taxon>Hypocreales</taxon>
        <taxon>Nectriaceae</taxon>
        <taxon>Fusarium</taxon>
        <taxon>Fusarium oxysporum species complex</taxon>
    </lineage>
</organism>
<evidence type="ECO:0000313" key="2">
    <source>
        <dbReference type="Proteomes" id="UP000285084"/>
    </source>
</evidence>
<comment type="caution">
    <text evidence="1">The sequence shown here is derived from an EMBL/GenBank/DDBJ whole genome shotgun (WGS) entry which is preliminary data.</text>
</comment>
<sequence>MAAFMLSRLHSISSLLLSINIETGIGFEKIYNTATDNFASVP</sequence>
<protein>
    <submittedName>
        <fullName evidence="1">Uncharacterized protein</fullName>
    </submittedName>
</protein>
<name>A0A420N586_FUSOX</name>